<protein>
    <submittedName>
        <fullName evidence="2">Aldose 1-epimerase</fullName>
    </submittedName>
</protein>
<reference evidence="2 3" key="1">
    <citation type="submission" date="2016-07" db="EMBL/GenBank/DDBJ databases">
        <title>Pervasive Adenine N6-methylation of Active Genes in Fungi.</title>
        <authorList>
            <consortium name="DOE Joint Genome Institute"/>
            <person name="Mondo S.J."/>
            <person name="Dannebaum R.O."/>
            <person name="Kuo R.C."/>
            <person name="Labutti K."/>
            <person name="Haridas S."/>
            <person name="Kuo A."/>
            <person name="Salamov A."/>
            <person name="Ahrendt S.R."/>
            <person name="Lipzen A."/>
            <person name="Sullivan W."/>
            <person name="Andreopoulos W.B."/>
            <person name="Clum A."/>
            <person name="Lindquist E."/>
            <person name="Daum C."/>
            <person name="Ramamoorthy G.K."/>
            <person name="Gryganskyi A."/>
            <person name="Culley D."/>
            <person name="Magnuson J.K."/>
            <person name="James T.Y."/>
            <person name="O'Malley M.A."/>
            <person name="Stajich J.E."/>
            <person name="Spatafora J.W."/>
            <person name="Visel A."/>
            <person name="Grigoriev I.V."/>
        </authorList>
    </citation>
    <scope>NUCLEOTIDE SEQUENCE [LARGE SCALE GENOMIC DNA]</scope>
    <source>
        <strain evidence="2 3">68-887.2</strain>
    </source>
</reference>
<dbReference type="Gene3D" id="2.70.98.10">
    <property type="match status" value="1"/>
</dbReference>
<dbReference type="InParanoid" id="A0A1Y2AUM2"/>
<dbReference type="SUPFAM" id="SSF74650">
    <property type="entry name" value="Galactose mutarotase-like"/>
    <property type="match status" value="1"/>
</dbReference>
<evidence type="ECO:0000313" key="2">
    <source>
        <dbReference type="EMBL" id="ORY26252.1"/>
    </source>
</evidence>
<dbReference type="AlphaFoldDB" id="A0A1Y2AUM2"/>
<dbReference type="InterPro" id="IPR014718">
    <property type="entry name" value="GH-type_carb-bd"/>
</dbReference>
<dbReference type="GO" id="GO:0030246">
    <property type="term" value="F:carbohydrate binding"/>
    <property type="evidence" value="ECO:0007669"/>
    <property type="project" value="InterPro"/>
</dbReference>
<dbReference type="PANTHER" id="PTHR10091:SF6">
    <property type="entry name" value="1-EPIMERASE, PUTATIVE (AFU_ORTHOLOGUE AFUA_3G13240)-RELATED"/>
    <property type="match status" value="1"/>
</dbReference>
<organism evidence="2 3">
    <name type="scientific">Naematelia encephala</name>
    <dbReference type="NCBI Taxonomy" id="71784"/>
    <lineage>
        <taxon>Eukaryota</taxon>
        <taxon>Fungi</taxon>
        <taxon>Dikarya</taxon>
        <taxon>Basidiomycota</taxon>
        <taxon>Agaricomycotina</taxon>
        <taxon>Tremellomycetes</taxon>
        <taxon>Tremellales</taxon>
        <taxon>Naemateliaceae</taxon>
        <taxon>Naematelia</taxon>
    </lineage>
</organism>
<dbReference type="Proteomes" id="UP000193986">
    <property type="component" value="Unassembled WGS sequence"/>
</dbReference>
<proteinExistence type="predicted"/>
<gene>
    <name evidence="2" type="ORF">BCR39DRAFT_541619</name>
</gene>
<dbReference type="InterPro" id="IPR008183">
    <property type="entry name" value="Aldose_1/G6P_1-epimerase"/>
</dbReference>
<feature type="signal peptide" evidence="1">
    <location>
        <begin position="1"/>
        <end position="15"/>
    </location>
</feature>
<dbReference type="InterPro" id="IPR011013">
    <property type="entry name" value="Gal_mutarotase_sf_dom"/>
</dbReference>
<dbReference type="GO" id="GO:0004034">
    <property type="term" value="F:aldose 1-epimerase activity"/>
    <property type="evidence" value="ECO:0007669"/>
    <property type="project" value="TreeGrafter"/>
</dbReference>
<keyword evidence="1" id="KW-0732">Signal</keyword>
<feature type="chain" id="PRO_5012078872" evidence="1">
    <location>
        <begin position="16"/>
        <end position="385"/>
    </location>
</feature>
<evidence type="ECO:0000313" key="3">
    <source>
        <dbReference type="Proteomes" id="UP000193986"/>
    </source>
</evidence>
<dbReference type="GO" id="GO:0033499">
    <property type="term" value="P:galactose catabolic process via UDP-galactose, Leloir pathway"/>
    <property type="evidence" value="ECO:0007669"/>
    <property type="project" value="TreeGrafter"/>
</dbReference>
<name>A0A1Y2AUM2_9TREE</name>
<dbReference type="EMBL" id="MCFC01000049">
    <property type="protein sequence ID" value="ORY26252.1"/>
    <property type="molecule type" value="Genomic_DNA"/>
</dbReference>
<dbReference type="PANTHER" id="PTHR10091">
    <property type="entry name" value="ALDOSE-1-EPIMERASE"/>
    <property type="match status" value="1"/>
</dbReference>
<keyword evidence="3" id="KW-1185">Reference proteome</keyword>
<dbReference type="OrthoDB" id="274691at2759"/>
<sequence length="385" mass="41831">MRFFSSLPFLSAVLPASFLGNNDDAIKPLTISAQGINATFIGHGARLTHLFVNDRDEKPRDVVVGYDDPAQYLIDTATSRTFYGSIVGRYANRIKNGTFAIGHSTYHVPENEHGGLNSLHGGTLGYDGVNWTLAHHSKSSITYALLDPSGSEGFPGVLQTYVTYTVLANPARMTARIVSIPFDQATPAMLSTHIYWNIGAFSQPTVLNDTLHLPYANRIIEVDSLSIPTGALESLIYPWSDPVSPLNFTSPKTIGAGLSDQCGAGCHGIDNAFILDRPTFAAADDTTLPMLNWYSPDTGISMTVRTNQGSVQIYNCVGQDGSVGNKASQQQSGVKTVNKYGCLVIEPQQWIDGINHPEWGQLDKQIFGPDTGVMQNWAEYEFGAY</sequence>
<evidence type="ECO:0000256" key="1">
    <source>
        <dbReference type="SAM" id="SignalP"/>
    </source>
</evidence>
<dbReference type="STRING" id="71784.A0A1Y2AUM2"/>
<accession>A0A1Y2AUM2</accession>
<comment type="caution">
    <text evidence="2">The sequence shown here is derived from an EMBL/GenBank/DDBJ whole genome shotgun (WGS) entry which is preliminary data.</text>
</comment>
<dbReference type="GO" id="GO:0006006">
    <property type="term" value="P:glucose metabolic process"/>
    <property type="evidence" value="ECO:0007669"/>
    <property type="project" value="TreeGrafter"/>
</dbReference>
<dbReference type="Pfam" id="PF01263">
    <property type="entry name" value="Aldose_epim"/>
    <property type="match status" value="1"/>
</dbReference>